<comment type="subcellular location">
    <subcellularLocation>
        <location evidence="1">Cytoplasm</location>
        <location evidence="1">Cytoskeleton</location>
    </subcellularLocation>
</comment>
<reference evidence="2" key="2">
    <citation type="submission" date="2025-08" db="UniProtKB">
        <authorList>
            <consortium name="Ensembl"/>
        </authorList>
    </citation>
    <scope>IDENTIFICATION</scope>
</reference>
<dbReference type="GO" id="GO:0035721">
    <property type="term" value="P:intraciliary retrograde transport"/>
    <property type="evidence" value="ECO:0007669"/>
    <property type="project" value="TreeGrafter"/>
</dbReference>
<keyword evidence="1" id="KW-0963">Cytoplasm</keyword>
<reference evidence="2" key="3">
    <citation type="submission" date="2025-09" db="UniProtKB">
        <authorList>
            <consortium name="Ensembl"/>
        </authorList>
    </citation>
    <scope>IDENTIFICATION</scope>
</reference>
<dbReference type="InterPro" id="IPR037177">
    <property type="entry name" value="DLC_sf"/>
</dbReference>
<name>A0A8B9SNR5_ANAPL</name>
<keyword evidence="1" id="KW-0243">Dynein</keyword>
<dbReference type="AlphaFoldDB" id="A0A8B9SNR5"/>
<dbReference type="GO" id="GO:0005868">
    <property type="term" value="C:cytoplasmic dynein complex"/>
    <property type="evidence" value="ECO:0007669"/>
    <property type="project" value="TreeGrafter"/>
</dbReference>
<dbReference type="Ensembl" id="ENSAPLT00020009574.1">
    <property type="protein sequence ID" value="ENSAPLP00020008901.1"/>
    <property type="gene ID" value="ENSAPLG00020006563.1"/>
</dbReference>
<dbReference type="InterPro" id="IPR001372">
    <property type="entry name" value="Dynein_light_chain_typ-1/2"/>
</dbReference>
<keyword evidence="1" id="KW-0206">Cytoskeleton</keyword>
<dbReference type="Gene3D" id="3.30.740.10">
    <property type="entry name" value="Protein Inhibitor Of Neuronal Nitric Oxide Synthase"/>
    <property type="match status" value="1"/>
</dbReference>
<accession>A0A8B9SNR5</accession>
<evidence type="ECO:0000256" key="1">
    <source>
        <dbReference type="RuleBase" id="RU365010"/>
    </source>
</evidence>
<dbReference type="SMART" id="SM01375">
    <property type="entry name" value="Dynein_light"/>
    <property type="match status" value="1"/>
</dbReference>
<dbReference type="GO" id="GO:0005929">
    <property type="term" value="C:cilium"/>
    <property type="evidence" value="ECO:0007669"/>
    <property type="project" value="GOC"/>
</dbReference>
<dbReference type="PANTHER" id="PTHR11886">
    <property type="entry name" value="DYNEIN LIGHT CHAIN"/>
    <property type="match status" value="1"/>
</dbReference>
<organism evidence="2 3">
    <name type="scientific">Anas platyrhynchos</name>
    <name type="common">Mallard</name>
    <name type="synonym">Anas boschas</name>
    <dbReference type="NCBI Taxonomy" id="8839"/>
    <lineage>
        <taxon>Eukaryota</taxon>
        <taxon>Metazoa</taxon>
        <taxon>Chordata</taxon>
        <taxon>Craniata</taxon>
        <taxon>Vertebrata</taxon>
        <taxon>Euteleostomi</taxon>
        <taxon>Archelosauria</taxon>
        <taxon>Archosauria</taxon>
        <taxon>Dinosauria</taxon>
        <taxon>Saurischia</taxon>
        <taxon>Theropoda</taxon>
        <taxon>Coelurosauria</taxon>
        <taxon>Aves</taxon>
        <taxon>Neognathae</taxon>
        <taxon>Galloanserae</taxon>
        <taxon>Anseriformes</taxon>
        <taxon>Anatidae</taxon>
        <taxon>Anatinae</taxon>
        <taxon>Anas</taxon>
    </lineage>
</organism>
<evidence type="ECO:0000313" key="2">
    <source>
        <dbReference type="Ensembl" id="ENSAPLP00020008901.1"/>
    </source>
</evidence>
<dbReference type="SUPFAM" id="SSF54648">
    <property type="entry name" value="DLC"/>
    <property type="match status" value="1"/>
</dbReference>
<protein>
    <recommendedName>
        <fullName evidence="1">Dynein light chain</fullName>
    </recommendedName>
</protein>
<dbReference type="PANTHER" id="PTHR11886:SF35">
    <property type="entry name" value="DYNEIN LIGHT CHAIN"/>
    <property type="match status" value="1"/>
</dbReference>
<keyword evidence="1" id="KW-0505">Motor protein</keyword>
<dbReference type="GO" id="GO:0045505">
    <property type="term" value="F:dynein intermediate chain binding"/>
    <property type="evidence" value="ECO:0007669"/>
    <property type="project" value="TreeGrafter"/>
</dbReference>
<dbReference type="GO" id="GO:0044458">
    <property type="term" value="P:motile cilium assembly"/>
    <property type="evidence" value="ECO:0007669"/>
    <property type="project" value="TreeGrafter"/>
</dbReference>
<sequence>MSDRKAVIKNADMSEEMQQDAVECATQALEKYNIEKDIAAHIKKMQEISKIAKREFSLLCARYFLWQLLEASGEVCLMCVNTSWRFVHSTGMTELVAEFFCSCPSVPVAPVLQRNNEAEIMA</sequence>
<dbReference type="Proteomes" id="UP000694400">
    <property type="component" value="Chromosome 17"/>
</dbReference>
<reference evidence="2" key="1">
    <citation type="submission" date="2019-08" db="EMBL/GenBank/DDBJ databases">
        <title>Three high-quality genomes provides insights into domestication of ducks.</title>
        <authorList>
            <person name="Hou Z.C."/>
            <person name="Zhu F."/>
            <person name="Yin Z.T."/>
            <person name="Zhang F."/>
        </authorList>
    </citation>
    <scope>NUCLEOTIDE SEQUENCE [LARGE SCALE GENOMIC DNA]</scope>
</reference>
<evidence type="ECO:0000313" key="3">
    <source>
        <dbReference type="Proteomes" id="UP000694400"/>
    </source>
</evidence>
<dbReference type="GO" id="GO:0005874">
    <property type="term" value="C:microtubule"/>
    <property type="evidence" value="ECO:0007669"/>
    <property type="project" value="UniProtKB-KW"/>
</dbReference>
<keyword evidence="1" id="KW-0493">Microtubule</keyword>
<dbReference type="Pfam" id="PF01221">
    <property type="entry name" value="Dynein_light"/>
    <property type="match status" value="1"/>
</dbReference>
<comment type="similarity">
    <text evidence="1">Belongs to the dynein light chain family.</text>
</comment>
<proteinExistence type="inferred from homology"/>